<dbReference type="Proteomes" id="UP000694570">
    <property type="component" value="Unplaced"/>
</dbReference>
<protein>
    <submittedName>
        <fullName evidence="2">Uncharacterized protein</fullName>
    </submittedName>
</protein>
<accession>A0A8D0XVD6</accession>
<sequence length="107" mass="12381">ITVLSRQRPRNGIVGSYGSSIFSFLKNLHIAFRSRYTNLLSHQQCRRLPFSQHPLQHFLFVDVLVMAILTGVTWHLIVGLICISPIIRDVEHFFMCLLHNFFGEISI</sequence>
<keyword evidence="1" id="KW-0472">Membrane</keyword>
<feature type="transmembrane region" description="Helical" evidence="1">
    <location>
        <begin position="12"/>
        <end position="32"/>
    </location>
</feature>
<proteinExistence type="predicted"/>
<dbReference type="AlphaFoldDB" id="A0A8D0XVD6"/>
<name>A0A8D0XVD6_PIG</name>
<keyword evidence="1" id="KW-1133">Transmembrane helix</keyword>
<reference evidence="2" key="1">
    <citation type="submission" date="2025-08" db="UniProtKB">
        <authorList>
            <consortium name="Ensembl"/>
        </authorList>
    </citation>
    <scope>IDENTIFICATION</scope>
</reference>
<keyword evidence="1" id="KW-0812">Transmembrane</keyword>
<evidence type="ECO:0000313" key="3">
    <source>
        <dbReference type="Proteomes" id="UP000694570"/>
    </source>
</evidence>
<evidence type="ECO:0000256" key="1">
    <source>
        <dbReference type="SAM" id="Phobius"/>
    </source>
</evidence>
<feature type="transmembrane region" description="Helical" evidence="1">
    <location>
        <begin position="58"/>
        <end position="83"/>
    </location>
</feature>
<dbReference type="Ensembl" id="ENSSSCT00030090828.1">
    <property type="protein sequence ID" value="ENSSSCP00030041817.1"/>
    <property type="gene ID" value="ENSSSCG00030065014.1"/>
</dbReference>
<organism evidence="2 3">
    <name type="scientific">Sus scrofa</name>
    <name type="common">Pig</name>
    <dbReference type="NCBI Taxonomy" id="9823"/>
    <lineage>
        <taxon>Eukaryota</taxon>
        <taxon>Metazoa</taxon>
        <taxon>Chordata</taxon>
        <taxon>Craniata</taxon>
        <taxon>Vertebrata</taxon>
        <taxon>Euteleostomi</taxon>
        <taxon>Mammalia</taxon>
        <taxon>Eutheria</taxon>
        <taxon>Laurasiatheria</taxon>
        <taxon>Artiodactyla</taxon>
        <taxon>Suina</taxon>
        <taxon>Suidae</taxon>
        <taxon>Sus</taxon>
    </lineage>
</organism>
<evidence type="ECO:0000313" key="2">
    <source>
        <dbReference type="Ensembl" id="ENSSSCP00030041817.1"/>
    </source>
</evidence>